<gene>
    <name evidence="1" type="ORF">FCI23_55945</name>
</gene>
<proteinExistence type="predicted"/>
<reference evidence="1 2" key="1">
    <citation type="submission" date="2019-04" db="EMBL/GenBank/DDBJ databases">
        <title>Streptomyces oryziradicis sp. nov., a novel actinomycete isolated from rhizosphere soil of rice (Oryza sativa L.).</title>
        <authorList>
            <person name="Li C."/>
        </authorList>
    </citation>
    <scope>NUCLEOTIDE SEQUENCE [LARGE SCALE GENOMIC DNA]</scope>
    <source>
        <strain evidence="1 2">NEAU-C40</strain>
    </source>
</reference>
<protein>
    <recommendedName>
        <fullName evidence="3">DUF4145 domain-containing protein</fullName>
    </recommendedName>
</protein>
<organism evidence="1 2">
    <name type="scientific">Actinacidiphila oryziradicis</name>
    <dbReference type="NCBI Taxonomy" id="2571141"/>
    <lineage>
        <taxon>Bacteria</taxon>
        <taxon>Bacillati</taxon>
        <taxon>Actinomycetota</taxon>
        <taxon>Actinomycetes</taxon>
        <taxon>Kitasatosporales</taxon>
        <taxon>Streptomycetaceae</taxon>
        <taxon>Actinacidiphila</taxon>
    </lineage>
</organism>
<dbReference type="EMBL" id="SUMC01000373">
    <property type="protein sequence ID" value="TJZ89905.1"/>
    <property type="molecule type" value="Genomic_DNA"/>
</dbReference>
<evidence type="ECO:0000313" key="2">
    <source>
        <dbReference type="Proteomes" id="UP000305778"/>
    </source>
</evidence>
<dbReference type="AlphaFoldDB" id="A0A4U0R4Z9"/>
<dbReference type="RefSeq" id="WP_136731801.1">
    <property type="nucleotide sequence ID" value="NZ_SUMC01000373.1"/>
</dbReference>
<evidence type="ECO:0008006" key="3">
    <source>
        <dbReference type="Google" id="ProtNLM"/>
    </source>
</evidence>
<comment type="caution">
    <text evidence="1">The sequence shown here is derived from an EMBL/GenBank/DDBJ whole genome shotgun (WGS) entry which is preliminary data.</text>
</comment>
<keyword evidence="2" id="KW-1185">Reference proteome</keyword>
<evidence type="ECO:0000313" key="1">
    <source>
        <dbReference type="EMBL" id="TJZ89905.1"/>
    </source>
</evidence>
<dbReference type="OrthoDB" id="3478973at2"/>
<sequence length="123" mass="13446">MKPLEIPDSIPVNTARAFATARELIRFSYYHFEFAAVAVSTSIIAIETALRERYGGNNLAAMIRMALADGTITAEQADHLHTGRSIRNRYAHGKTMHPALPIPFATHLVKTSLDVIALLCGSP</sequence>
<accession>A0A4U0R4Z9</accession>
<name>A0A4U0R4Z9_9ACTN</name>
<dbReference type="Proteomes" id="UP000305778">
    <property type="component" value="Unassembled WGS sequence"/>
</dbReference>